<evidence type="ECO:0000313" key="6">
    <source>
        <dbReference type="Proteomes" id="UP000499080"/>
    </source>
</evidence>
<proteinExistence type="predicted"/>
<gene>
    <name evidence="4" type="ORF">AVEN_98583_1</name>
    <name evidence="5" type="ORF">AVEN_98584_1</name>
</gene>
<feature type="compositionally biased region" description="Low complexity" evidence="1">
    <location>
        <begin position="181"/>
        <end position="195"/>
    </location>
</feature>
<dbReference type="InterPro" id="IPR031913">
    <property type="entry name" value="Spidroin_N"/>
</dbReference>
<keyword evidence="6" id="KW-1185">Reference proteome</keyword>
<dbReference type="AlphaFoldDB" id="A0A4Y2VKG9"/>
<feature type="compositionally biased region" description="Gly residues" evidence="1">
    <location>
        <begin position="196"/>
        <end position="205"/>
    </location>
</feature>
<feature type="domain" description="Spidroin N-terminal" evidence="3">
    <location>
        <begin position="28"/>
        <end position="152"/>
    </location>
</feature>
<evidence type="ECO:0000313" key="5">
    <source>
        <dbReference type="EMBL" id="GBO25142.1"/>
    </source>
</evidence>
<dbReference type="Pfam" id="PF16763">
    <property type="entry name" value="Spidroin_N"/>
    <property type="match status" value="1"/>
</dbReference>
<feature type="region of interest" description="Disordered" evidence="1">
    <location>
        <begin position="181"/>
        <end position="254"/>
    </location>
</feature>
<evidence type="ECO:0000259" key="3">
    <source>
        <dbReference type="Pfam" id="PF16763"/>
    </source>
</evidence>
<feature type="chain" id="PRO_5033458746" description="Spidroin N-terminal domain-containing protein" evidence="2">
    <location>
        <begin position="24"/>
        <end position="271"/>
    </location>
</feature>
<name>A0A4Y2VKG9_ARAVE</name>
<feature type="signal peptide" evidence="2">
    <location>
        <begin position="1"/>
        <end position="23"/>
    </location>
</feature>
<dbReference type="EMBL" id="BGPR01048131">
    <property type="protein sequence ID" value="GBO25141.1"/>
    <property type="molecule type" value="Genomic_DNA"/>
</dbReference>
<dbReference type="EMBL" id="BGPR01048131">
    <property type="protein sequence ID" value="GBO25142.1"/>
    <property type="molecule type" value="Genomic_DNA"/>
</dbReference>
<dbReference type="Proteomes" id="UP000499080">
    <property type="component" value="Unassembled WGS sequence"/>
</dbReference>
<reference evidence="4 6" key="1">
    <citation type="journal article" date="2019" name="Sci. Rep.">
        <title>Orb-weaving spider Araneus ventricosus genome elucidates the spidroin gene catalogue.</title>
        <authorList>
            <person name="Kono N."/>
            <person name="Nakamura H."/>
            <person name="Ohtoshi R."/>
            <person name="Moran D.A.P."/>
            <person name="Shinohara A."/>
            <person name="Yoshida Y."/>
            <person name="Fujiwara M."/>
            <person name="Mori M."/>
            <person name="Tomita M."/>
            <person name="Arakawa K."/>
        </authorList>
    </citation>
    <scope>NUCLEOTIDE SEQUENCE [LARGE SCALE GENOMIC DNA]</scope>
</reference>
<dbReference type="InterPro" id="IPR038243">
    <property type="entry name" value="Spidroin_N_sf"/>
</dbReference>
<feature type="compositionally biased region" description="Low complexity" evidence="1">
    <location>
        <begin position="221"/>
        <end position="230"/>
    </location>
</feature>
<evidence type="ECO:0000256" key="2">
    <source>
        <dbReference type="SAM" id="SignalP"/>
    </source>
</evidence>
<evidence type="ECO:0000313" key="4">
    <source>
        <dbReference type="EMBL" id="GBO25141.1"/>
    </source>
</evidence>
<dbReference type="Gene3D" id="1.10.274.70">
    <property type="match status" value="1"/>
</dbReference>
<protein>
    <recommendedName>
        <fullName evidence="3">Spidroin N-terminal domain-containing protein</fullName>
    </recommendedName>
</protein>
<keyword evidence="2" id="KW-0732">Signal</keyword>
<feature type="compositionally biased region" description="Gly residues" evidence="1">
    <location>
        <begin position="231"/>
        <end position="250"/>
    </location>
</feature>
<comment type="caution">
    <text evidence="4">The sequence shown here is derived from an EMBL/GenBank/DDBJ whole genome shotgun (WGS) entry which is preliminary data.</text>
</comment>
<sequence length="271" mass="26194">MSCSRLALAFLALLCTNALFVAAGGPTPWDSPNMAEAFMNNFMSGIASSGAFSGDQMGDMQDIAGTMQDSVNKMASTGRSSKSKLQAMNMAFASSMAEIAAAEAGGSSMAAKTSAITNALRGAFLQTTGVSNEQFINEIATLINLISQSNVNTVSASASSGGGGGGGGGYGGPAYGPSSYGPSQGASSVSVSASAAGGGSGGQGPSGYPQQGPGGYGPSGPGASAAASAAGGQGPYGPGQQGPGAAGPNGPGQQVLHFFLSNKLETDFNLG</sequence>
<accession>A0A4Y2VKG9</accession>
<evidence type="ECO:0000256" key="1">
    <source>
        <dbReference type="SAM" id="MobiDB-lite"/>
    </source>
</evidence>
<dbReference type="OrthoDB" id="6437801at2759"/>
<organism evidence="4 6">
    <name type="scientific">Araneus ventricosus</name>
    <name type="common">Orbweaver spider</name>
    <name type="synonym">Epeira ventricosa</name>
    <dbReference type="NCBI Taxonomy" id="182803"/>
    <lineage>
        <taxon>Eukaryota</taxon>
        <taxon>Metazoa</taxon>
        <taxon>Ecdysozoa</taxon>
        <taxon>Arthropoda</taxon>
        <taxon>Chelicerata</taxon>
        <taxon>Arachnida</taxon>
        <taxon>Araneae</taxon>
        <taxon>Araneomorphae</taxon>
        <taxon>Entelegynae</taxon>
        <taxon>Araneoidea</taxon>
        <taxon>Araneidae</taxon>
        <taxon>Araneus</taxon>
    </lineage>
</organism>